<dbReference type="GO" id="GO:0004553">
    <property type="term" value="F:hydrolase activity, hydrolyzing O-glycosyl compounds"/>
    <property type="evidence" value="ECO:0007669"/>
    <property type="project" value="InterPro"/>
</dbReference>
<keyword evidence="7" id="KW-1185">Reference proteome</keyword>
<dbReference type="EMBL" id="VWPK01000008">
    <property type="protein sequence ID" value="KAA5613033.1"/>
    <property type="molecule type" value="Genomic_DNA"/>
</dbReference>
<feature type="domain" description="Transglycosylase SLT" evidence="5">
    <location>
        <begin position="466"/>
        <end position="563"/>
    </location>
</feature>
<dbReference type="InterPro" id="IPR008939">
    <property type="entry name" value="Lytic_TGlycosylase_superhlx_U"/>
</dbReference>
<dbReference type="Proteomes" id="UP000325255">
    <property type="component" value="Unassembled WGS sequence"/>
</dbReference>
<dbReference type="Gene3D" id="1.25.20.10">
    <property type="entry name" value="Bacterial muramidases"/>
    <property type="match status" value="1"/>
</dbReference>
<comment type="similarity">
    <text evidence="1">Belongs to the transglycosylase Slt family.</text>
</comment>
<dbReference type="Pfam" id="PF01464">
    <property type="entry name" value="SLT"/>
    <property type="match status" value="1"/>
</dbReference>
<comment type="caution">
    <text evidence="6">The sequence shown here is derived from an EMBL/GenBank/DDBJ whole genome shotgun (WGS) entry which is preliminary data.</text>
</comment>
<sequence>MRGTVRILSSFPTAKALLAGAAILAGATSAKAQVQPAFSGVDDTALAVPRASSRRDGSQSLPQPLPPSEAARLRRIFALQRAGDLRAAEKEMALLDPDLSVAGIALGAAMRGYILADRHLGPYTRPGAAELKAWLEKWSDLTDAPAIHTLMLSRLPRGAAAPPAPNTVMLSADIRSPGSSIPVPEEANDPGTRPVRNAALDRSVYDAARNGGAAAVERLLQRRRGLAPDYGSLLRGEAAQILFTLNRDEEAYALGAAGLEACRGAGSTCRVAALAGKMAGLAAWRLDQPDRAAAAFAAGWRAELSSPTLRAANAFWAARARLRLREPRNYVPWMMRAAEEQRTFYGMLARRTLGLDIGFAPGGRQTRETLGEADLDAVMATPEGLRALALLQIGERDRAEAELRQLWPLAETTPALGRAVMLVAQRARLLALTAQLADLVQVADGRSRDDLRFTVPRLRPSGGFIVDPALIYGITRTESNFDQALTSGAGALGLMQIMPETASFITGRPDDAILRGRLRDPAMNLELGQRYIVWLADTGLVDGDLIRLLAGYNAGPGSVMRWAPAIRDNGDPLLFIESIPIDETRAYVPRVLTYTWIFAARLHLPTPSLDELAAGAWPRYHPLELRHDAVARLN</sequence>
<dbReference type="PANTHER" id="PTHR37423:SF2">
    <property type="entry name" value="MEMBRANE-BOUND LYTIC MUREIN TRANSGLYCOSYLASE C"/>
    <property type="match status" value="1"/>
</dbReference>
<evidence type="ECO:0000256" key="3">
    <source>
        <dbReference type="ARBA" id="ARBA00022729"/>
    </source>
</evidence>
<proteinExistence type="inferred from homology"/>
<dbReference type="AlphaFoldDB" id="A0A5M6IXH8"/>
<comment type="similarity">
    <text evidence="2">Belongs to the virb1 family.</text>
</comment>
<accession>A0A5M6IXH8</accession>
<dbReference type="OrthoDB" id="9815002at2"/>
<evidence type="ECO:0000256" key="4">
    <source>
        <dbReference type="SAM" id="SignalP"/>
    </source>
</evidence>
<keyword evidence="3 4" id="KW-0732">Signal</keyword>
<evidence type="ECO:0000313" key="7">
    <source>
        <dbReference type="Proteomes" id="UP000325255"/>
    </source>
</evidence>
<evidence type="ECO:0000313" key="6">
    <source>
        <dbReference type="EMBL" id="KAA5613033.1"/>
    </source>
</evidence>
<dbReference type="InterPro" id="IPR008258">
    <property type="entry name" value="Transglycosylase_SLT_dom_1"/>
</dbReference>
<name>A0A5M6IXH8_9PROT</name>
<dbReference type="SUPFAM" id="SSF48435">
    <property type="entry name" value="Bacterial muramidases"/>
    <property type="match status" value="1"/>
</dbReference>
<dbReference type="GO" id="GO:0042597">
    <property type="term" value="C:periplasmic space"/>
    <property type="evidence" value="ECO:0007669"/>
    <property type="project" value="InterPro"/>
</dbReference>
<evidence type="ECO:0000256" key="2">
    <source>
        <dbReference type="ARBA" id="ARBA00009387"/>
    </source>
</evidence>
<dbReference type="Gene3D" id="1.10.530.10">
    <property type="match status" value="1"/>
</dbReference>
<dbReference type="PANTHER" id="PTHR37423">
    <property type="entry name" value="SOLUBLE LYTIC MUREIN TRANSGLYCOSYLASE-RELATED"/>
    <property type="match status" value="1"/>
</dbReference>
<protein>
    <submittedName>
        <fullName evidence="6">Lytic transglycosylase domain-containing protein</fullName>
    </submittedName>
</protein>
<dbReference type="InterPro" id="IPR023346">
    <property type="entry name" value="Lysozyme-like_dom_sf"/>
</dbReference>
<evidence type="ECO:0000259" key="5">
    <source>
        <dbReference type="Pfam" id="PF01464"/>
    </source>
</evidence>
<feature type="signal peptide" evidence="4">
    <location>
        <begin position="1"/>
        <end position="32"/>
    </location>
</feature>
<reference evidence="6 7" key="1">
    <citation type="submission" date="2019-09" db="EMBL/GenBank/DDBJ databases">
        <title>Genome sequence of Rhodovastum atsumiense, a diverse member of the Acetobacteraceae family of non-sulfur purple photosynthetic bacteria.</title>
        <authorList>
            <person name="Meyer T."/>
            <person name="Kyndt J."/>
        </authorList>
    </citation>
    <scope>NUCLEOTIDE SEQUENCE [LARGE SCALE GENOMIC DNA]</scope>
    <source>
        <strain evidence="6 7">DSM 21279</strain>
    </source>
</reference>
<dbReference type="CDD" id="cd13401">
    <property type="entry name" value="Slt70-like"/>
    <property type="match status" value="1"/>
</dbReference>
<evidence type="ECO:0000256" key="1">
    <source>
        <dbReference type="ARBA" id="ARBA00007734"/>
    </source>
</evidence>
<feature type="chain" id="PRO_5024430094" evidence="4">
    <location>
        <begin position="33"/>
        <end position="634"/>
    </location>
</feature>
<dbReference type="SUPFAM" id="SSF53955">
    <property type="entry name" value="Lysozyme-like"/>
    <property type="match status" value="1"/>
</dbReference>
<gene>
    <name evidence="6" type="ORF">F1189_06635</name>
</gene>
<organism evidence="6 7">
    <name type="scientific">Rhodovastum atsumiense</name>
    <dbReference type="NCBI Taxonomy" id="504468"/>
    <lineage>
        <taxon>Bacteria</taxon>
        <taxon>Pseudomonadati</taxon>
        <taxon>Pseudomonadota</taxon>
        <taxon>Alphaproteobacteria</taxon>
        <taxon>Acetobacterales</taxon>
        <taxon>Acetobacteraceae</taxon>
        <taxon>Rhodovastum</taxon>
    </lineage>
</organism>